<comment type="caution">
    <text evidence="2">The sequence shown here is derived from an EMBL/GenBank/DDBJ whole genome shotgun (WGS) entry which is preliminary data.</text>
</comment>
<feature type="transmembrane region" description="Helical" evidence="1">
    <location>
        <begin position="59"/>
        <end position="80"/>
    </location>
</feature>
<evidence type="ECO:0000313" key="2">
    <source>
        <dbReference type="EMBL" id="MDH2393630.1"/>
    </source>
</evidence>
<organism evidence="2 3">
    <name type="scientific">Streptomyces chengmaiensis</name>
    <dbReference type="NCBI Taxonomy" id="3040919"/>
    <lineage>
        <taxon>Bacteria</taxon>
        <taxon>Bacillati</taxon>
        <taxon>Actinomycetota</taxon>
        <taxon>Actinomycetes</taxon>
        <taxon>Kitasatosporales</taxon>
        <taxon>Streptomycetaceae</taxon>
        <taxon>Streptomyces</taxon>
    </lineage>
</organism>
<keyword evidence="3" id="KW-1185">Reference proteome</keyword>
<proteinExistence type="predicted"/>
<keyword evidence="1" id="KW-0812">Transmembrane</keyword>
<dbReference type="EMBL" id="JARWBG010000076">
    <property type="protein sequence ID" value="MDH2393630.1"/>
    <property type="molecule type" value="Genomic_DNA"/>
</dbReference>
<sequence length="181" mass="19435">MTDDRSDVEGHEPQLITGWALARAVTKELEPDSLHDLDLTYSSYEANPRSLRTRRQVGGAADVVVATLVPVIIIGAQYALQVLQDAVTQTATDRLKDKLARLVGQPPPDPAPALPAGDTFSEEHLRAARAVIVDKLTRREGFPADRAEAVANAIIAKLATGAWRDDGPVVHDESSGDDPAE</sequence>
<dbReference type="Proteomes" id="UP001223144">
    <property type="component" value="Unassembled WGS sequence"/>
</dbReference>
<keyword evidence="1" id="KW-0472">Membrane</keyword>
<evidence type="ECO:0000313" key="3">
    <source>
        <dbReference type="Proteomes" id="UP001223144"/>
    </source>
</evidence>
<reference evidence="2 3" key="1">
    <citation type="submission" date="2023-04" db="EMBL/GenBank/DDBJ databases">
        <title>Streptomyces chengmaiensis sp. nov. isolated from the stem of mangrove plant in Hainan.</title>
        <authorList>
            <person name="Huang X."/>
            <person name="Zhou S."/>
            <person name="Chu X."/>
            <person name="Xie Y."/>
            <person name="Lin Y."/>
        </authorList>
    </citation>
    <scope>NUCLEOTIDE SEQUENCE [LARGE SCALE GENOMIC DNA]</scope>
    <source>
        <strain evidence="2 3">HNM0663</strain>
    </source>
</reference>
<accession>A0ABT6HY77</accession>
<evidence type="ECO:0000256" key="1">
    <source>
        <dbReference type="SAM" id="Phobius"/>
    </source>
</evidence>
<protein>
    <submittedName>
        <fullName evidence="2">Uncharacterized protein</fullName>
    </submittedName>
</protein>
<gene>
    <name evidence="2" type="ORF">QCN29_33690</name>
</gene>
<keyword evidence="1" id="KW-1133">Transmembrane helix</keyword>
<name>A0ABT6HY77_9ACTN</name>
<dbReference type="RefSeq" id="WP_279932923.1">
    <property type="nucleotide sequence ID" value="NZ_JARWBG010000076.1"/>
</dbReference>